<dbReference type="InterPro" id="IPR000092">
    <property type="entry name" value="Polyprenyl_synt"/>
</dbReference>
<dbReference type="PANTHER" id="PTHR12001:SF69">
    <property type="entry name" value="ALL TRANS-POLYPRENYL-DIPHOSPHATE SYNTHASE PDSS1"/>
    <property type="match status" value="1"/>
</dbReference>
<dbReference type="PANTHER" id="PTHR12001">
    <property type="entry name" value="GERANYLGERANYL PYROPHOSPHATE SYNTHASE"/>
    <property type="match status" value="1"/>
</dbReference>
<evidence type="ECO:0000313" key="8">
    <source>
        <dbReference type="EMBL" id="TKV57335.1"/>
    </source>
</evidence>
<comment type="cofactor">
    <cofactor evidence="1">
        <name>Mg(2+)</name>
        <dbReference type="ChEBI" id="CHEBI:18420"/>
    </cofactor>
</comment>
<accession>A0A4V6CRS1</accession>
<dbReference type="Proteomes" id="UP000306985">
    <property type="component" value="Unassembled WGS sequence"/>
</dbReference>
<dbReference type="AlphaFoldDB" id="A0A4V6CRS1"/>
<evidence type="ECO:0000256" key="4">
    <source>
        <dbReference type="ARBA" id="ARBA00022723"/>
    </source>
</evidence>
<dbReference type="OrthoDB" id="4497239at2"/>
<feature type="compositionally biased region" description="Low complexity" evidence="7">
    <location>
        <begin position="359"/>
        <end position="371"/>
    </location>
</feature>
<evidence type="ECO:0000256" key="5">
    <source>
        <dbReference type="ARBA" id="ARBA00022842"/>
    </source>
</evidence>
<dbReference type="Gene3D" id="1.10.600.10">
    <property type="entry name" value="Farnesyl Diphosphate Synthase"/>
    <property type="match status" value="1"/>
</dbReference>
<dbReference type="SUPFAM" id="SSF48576">
    <property type="entry name" value="Terpenoid synthases"/>
    <property type="match status" value="1"/>
</dbReference>
<evidence type="ECO:0000256" key="7">
    <source>
        <dbReference type="SAM" id="MobiDB-lite"/>
    </source>
</evidence>
<reference evidence="8 9" key="1">
    <citation type="submission" date="2019-05" db="EMBL/GenBank/DDBJ databases">
        <title>Nakamurella sp. N5BH11, whole genome shotgun sequence.</title>
        <authorList>
            <person name="Tuo L."/>
        </authorList>
    </citation>
    <scope>NUCLEOTIDE SEQUENCE [LARGE SCALE GENOMIC DNA]</scope>
    <source>
        <strain evidence="8 9">N5BH11</strain>
    </source>
</reference>
<gene>
    <name evidence="8" type="ORF">FDO65_17570</name>
</gene>
<comment type="caution">
    <text evidence="8">The sequence shown here is derived from an EMBL/GenBank/DDBJ whole genome shotgun (WGS) entry which is preliminary data.</text>
</comment>
<dbReference type="PROSITE" id="PS00444">
    <property type="entry name" value="POLYPRENYL_SYNTHASE_2"/>
    <property type="match status" value="1"/>
</dbReference>
<keyword evidence="9" id="KW-1185">Reference proteome</keyword>
<comment type="similarity">
    <text evidence="2 6">Belongs to the FPP/GGPP synthase family.</text>
</comment>
<evidence type="ECO:0000256" key="2">
    <source>
        <dbReference type="ARBA" id="ARBA00006706"/>
    </source>
</evidence>
<dbReference type="Pfam" id="PF00348">
    <property type="entry name" value="polyprenyl_synt"/>
    <property type="match status" value="1"/>
</dbReference>
<dbReference type="PROSITE" id="PS00723">
    <property type="entry name" value="POLYPRENYL_SYNTHASE_1"/>
    <property type="match status" value="1"/>
</dbReference>
<evidence type="ECO:0000313" key="9">
    <source>
        <dbReference type="Proteomes" id="UP000306985"/>
    </source>
</evidence>
<feature type="region of interest" description="Disordered" evidence="7">
    <location>
        <begin position="359"/>
        <end position="379"/>
    </location>
</feature>
<evidence type="ECO:0000256" key="3">
    <source>
        <dbReference type="ARBA" id="ARBA00022679"/>
    </source>
</evidence>
<dbReference type="InterPro" id="IPR033749">
    <property type="entry name" value="Polyprenyl_synt_CS"/>
</dbReference>
<keyword evidence="4" id="KW-0479">Metal-binding</keyword>
<dbReference type="SFLD" id="SFLDS00005">
    <property type="entry name" value="Isoprenoid_Synthase_Type_I"/>
    <property type="match status" value="1"/>
</dbReference>
<evidence type="ECO:0000256" key="6">
    <source>
        <dbReference type="RuleBase" id="RU004466"/>
    </source>
</evidence>
<name>A0A4V6CRS1_9ACTN</name>
<dbReference type="RefSeq" id="WP_137451039.1">
    <property type="nucleotide sequence ID" value="NZ_SZZH01000005.1"/>
</dbReference>
<sequence>MAPASTSPRPDGLTAAVEQSLRAAVDRLGEPGRSGARRVIDAGGKRLRPDLVLRCAVLTTDGPAGDPSHDDVTVQAAAAVELLHSATLLHDDLLDDAPTRRGVGTVHEVEGPATAILAGDALIAQSWRLVAAAGAACGDLADALADMCSGEQRQSLLSFDADAGPLDVLRVAQLKTGALLRAAARIGGRRAGLSEAQVQALGAFGSDLGVALQLTDDLLDVAASAEAVGKPCGADFVGGTVTMPAVYAMAAGTSDAAELRDLLRPGLTVPEADRALALLRAGDGVARTAGLARSFARRAGRAMVQVTTLPGPAVDGGLVRALASAPLEYVQSQLQAPIGDRAESGANADDNALLMALVDDGRSDPTPTAGATGDGAATG</sequence>
<dbReference type="InterPro" id="IPR008949">
    <property type="entry name" value="Isoprenoid_synthase_dom_sf"/>
</dbReference>
<proteinExistence type="inferred from homology"/>
<dbReference type="GO" id="GO:0046872">
    <property type="term" value="F:metal ion binding"/>
    <property type="evidence" value="ECO:0007669"/>
    <property type="project" value="UniProtKB-KW"/>
</dbReference>
<organism evidence="8 9">
    <name type="scientific">Nakamurella flava</name>
    <dbReference type="NCBI Taxonomy" id="2576308"/>
    <lineage>
        <taxon>Bacteria</taxon>
        <taxon>Bacillati</taxon>
        <taxon>Actinomycetota</taxon>
        <taxon>Actinomycetes</taxon>
        <taxon>Nakamurellales</taxon>
        <taxon>Nakamurellaceae</taxon>
        <taxon>Nakamurella</taxon>
    </lineage>
</organism>
<evidence type="ECO:0000256" key="1">
    <source>
        <dbReference type="ARBA" id="ARBA00001946"/>
    </source>
</evidence>
<dbReference type="EMBL" id="SZZH01000005">
    <property type="protein sequence ID" value="TKV57335.1"/>
    <property type="molecule type" value="Genomic_DNA"/>
</dbReference>
<dbReference type="GO" id="GO:0004659">
    <property type="term" value="F:prenyltransferase activity"/>
    <property type="evidence" value="ECO:0007669"/>
    <property type="project" value="InterPro"/>
</dbReference>
<keyword evidence="5" id="KW-0460">Magnesium</keyword>
<keyword evidence="3 6" id="KW-0808">Transferase</keyword>
<protein>
    <submittedName>
        <fullName evidence="8">Polyprenyl synthetase family protein</fullName>
    </submittedName>
</protein>
<dbReference type="GO" id="GO:0008299">
    <property type="term" value="P:isoprenoid biosynthetic process"/>
    <property type="evidence" value="ECO:0007669"/>
    <property type="project" value="InterPro"/>
</dbReference>